<evidence type="ECO:0000313" key="2">
    <source>
        <dbReference type="Proteomes" id="UP001195483"/>
    </source>
</evidence>
<evidence type="ECO:0000313" key="1">
    <source>
        <dbReference type="EMBL" id="KAK3590949.1"/>
    </source>
</evidence>
<reference evidence="1" key="3">
    <citation type="submission" date="2023-05" db="EMBL/GenBank/DDBJ databases">
        <authorList>
            <person name="Smith C.H."/>
        </authorList>
    </citation>
    <scope>NUCLEOTIDE SEQUENCE</scope>
    <source>
        <strain evidence="1">CHS0354</strain>
        <tissue evidence="1">Mantle</tissue>
    </source>
</reference>
<reference evidence="1" key="1">
    <citation type="journal article" date="2021" name="Genome Biol. Evol.">
        <title>A High-Quality Reference Genome for a Parasitic Bivalve with Doubly Uniparental Inheritance (Bivalvia: Unionida).</title>
        <authorList>
            <person name="Smith C.H."/>
        </authorList>
    </citation>
    <scope>NUCLEOTIDE SEQUENCE</scope>
    <source>
        <strain evidence="1">CHS0354</strain>
    </source>
</reference>
<dbReference type="EMBL" id="JAEAOA010002031">
    <property type="protein sequence ID" value="KAK3590949.1"/>
    <property type="molecule type" value="Genomic_DNA"/>
</dbReference>
<name>A0AAE0SFG1_9BIVA</name>
<proteinExistence type="predicted"/>
<dbReference type="AlphaFoldDB" id="A0AAE0SFG1"/>
<sequence>MNNQSDTQYAHHSGHTENIITTLLNGWSYQHGVLTDQHRVFAKRFLVVSCWSKINGVSLKASMATTAAILKILLTLLNISEVPVFLKTDHLYFGIMGFWTKCFTYL</sequence>
<gene>
    <name evidence="1" type="ORF">CHS0354_034519</name>
</gene>
<reference evidence="1" key="2">
    <citation type="journal article" date="2021" name="Genome Biol. Evol.">
        <title>Developing a high-quality reference genome for a parasitic bivalve with doubly uniparental inheritance (Bivalvia: Unionida).</title>
        <authorList>
            <person name="Smith C.H."/>
        </authorList>
    </citation>
    <scope>NUCLEOTIDE SEQUENCE</scope>
    <source>
        <strain evidence="1">CHS0354</strain>
        <tissue evidence="1">Mantle</tissue>
    </source>
</reference>
<accession>A0AAE0SFG1</accession>
<comment type="caution">
    <text evidence="1">The sequence shown here is derived from an EMBL/GenBank/DDBJ whole genome shotgun (WGS) entry which is preliminary data.</text>
</comment>
<dbReference type="Proteomes" id="UP001195483">
    <property type="component" value="Unassembled WGS sequence"/>
</dbReference>
<keyword evidence="2" id="KW-1185">Reference proteome</keyword>
<organism evidence="1 2">
    <name type="scientific">Potamilus streckersoni</name>
    <dbReference type="NCBI Taxonomy" id="2493646"/>
    <lineage>
        <taxon>Eukaryota</taxon>
        <taxon>Metazoa</taxon>
        <taxon>Spiralia</taxon>
        <taxon>Lophotrochozoa</taxon>
        <taxon>Mollusca</taxon>
        <taxon>Bivalvia</taxon>
        <taxon>Autobranchia</taxon>
        <taxon>Heteroconchia</taxon>
        <taxon>Palaeoheterodonta</taxon>
        <taxon>Unionida</taxon>
        <taxon>Unionoidea</taxon>
        <taxon>Unionidae</taxon>
        <taxon>Ambleminae</taxon>
        <taxon>Lampsilini</taxon>
        <taxon>Potamilus</taxon>
    </lineage>
</organism>
<protein>
    <submittedName>
        <fullName evidence="1">Uncharacterized protein</fullName>
    </submittedName>
</protein>